<keyword evidence="2" id="KW-1185">Reference proteome</keyword>
<evidence type="ECO:0000313" key="2">
    <source>
        <dbReference type="Proteomes" id="UP000226442"/>
    </source>
</evidence>
<dbReference type="Proteomes" id="UP000226442">
    <property type="component" value="Unassembled WGS sequence"/>
</dbReference>
<protein>
    <submittedName>
        <fullName evidence="1">Cobyrinic acid a,c-diamide synthase</fullName>
    </submittedName>
</protein>
<comment type="caution">
    <text evidence="1">The sequence shown here is derived from an EMBL/GenBank/DDBJ whole genome shotgun (WGS) entry which is preliminary data.</text>
</comment>
<organism evidence="1 2">
    <name type="scientific">Tychonema bourrellyi FEM_GT703</name>
    <dbReference type="NCBI Taxonomy" id="2040638"/>
    <lineage>
        <taxon>Bacteria</taxon>
        <taxon>Bacillati</taxon>
        <taxon>Cyanobacteriota</taxon>
        <taxon>Cyanophyceae</taxon>
        <taxon>Oscillatoriophycideae</taxon>
        <taxon>Oscillatoriales</taxon>
        <taxon>Microcoleaceae</taxon>
        <taxon>Tychonema</taxon>
    </lineage>
</organism>
<accession>A0A2G4EYH1</accession>
<gene>
    <name evidence="1" type="ORF">CP500_015345</name>
</gene>
<dbReference type="RefSeq" id="WP_096830331.1">
    <property type="nucleotide sequence ID" value="NZ_NXIB02000090.1"/>
</dbReference>
<dbReference type="OrthoDB" id="447636at2"/>
<sequence length="272" mass="32395">MTKEKNKYDADLSQHRHRDTILGQLPVKAKDWAQSLPWNQRRYLLSLCYILCASTPDLQAEFLDDYTADGLVSKMFEDVDTLHRVKDYLTRFQVEKELNESDLRSYIKQFYIHSAQQVRGQNDQYLESALRFVLSTEERNNVFNYILGFEFVKIVFQMTWLQHERLARLQKNQWQFIEAYIKPIQHAHKINGIIVPKDEKIFFARRAYYVQQPDIAYKKLIELVTATFTTEMVSNCGFSISRHAQALRFDCDYIYNPEPEEARFPTELQFVY</sequence>
<name>A0A2G4EYH1_9CYAN</name>
<dbReference type="EMBL" id="NXIB02000090">
    <property type="protein sequence ID" value="PHX54585.1"/>
    <property type="molecule type" value="Genomic_DNA"/>
</dbReference>
<dbReference type="AlphaFoldDB" id="A0A2G4EYH1"/>
<proteinExistence type="predicted"/>
<evidence type="ECO:0000313" key="1">
    <source>
        <dbReference type="EMBL" id="PHX54585.1"/>
    </source>
</evidence>
<reference evidence="1" key="1">
    <citation type="submission" date="2017-10" db="EMBL/GenBank/DDBJ databases">
        <title>Draft genome sequence of the planktic cyanobacteria Tychonema bourrellyi isolated from alpine lentic freshwater.</title>
        <authorList>
            <person name="Tett A."/>
            <person name="Armanini F."/>
            <person name="Asnicar F."/>
            <person name="Boscaini A."/>
            <person name="Pasolli E."/>
            <person name="Zolfo M."/>
            <person name="Donati C."/>
            <person name="Salmaso N."/>
            <person name="Segata N."/>
        </authorList>
    </citation>
    <scope>NUCLEOTIDE SEQUENCE</scope>
    <source>
        <strain evidence="1">FEM_GT703</strain>
    </source>
</reference>